<accession>A0A1Y3PME6</accession>
<comment type="caution">
    <text evidence="10">The sequence shown here is derived from an EMBL/GenBank/DDBJ whole genome shotgun (WGS) entry which is preliminary data.</text>
</comment>
<dbReference type="PANTHER" id="PTHR30477">
    <property type="entry name" value="ABC-TRANSPORTER METAL-BINDING PROTEIN"/>
    <property type="match status" value="1"/>
</dbReference>
<feature type="transmembrane region" description="Helical" evidence="9">
    <location>
        <begin position="32"/>
        <end position="51"/>
    </location>
</feature>
<organism evidence="10 11">
    <name type="scientific">Bacillus thermozeamaize</name>
    <dbReference type="NCBI Taxonomy" id="230954"/>
    <lineage>
        <taxon>Bacteria</taxon>
        <taxon>Bacillati</taxon>
        <taxon>Bacillota</taxon>
        <taxon>Bacilli</taxon>
        <taxon>Bacillales</taxon>
        <taxon>Bacillaceae</taxon>
        <taxon>Bacillus</taxon>
    </lineage>
</organism>
<proteinExistence type="inferred from homology"/>
<evidence type="ECO:0000256" key="3">
    <source>
        <dbReference type="ARBA" id="ARBA00022448"/>
    </source>
</evidence>
<evidence type="ECO:0000256" key="2">
    <source>
        <dbReference type="ARBA" id="ARBA00008034"/>
    </source>
</evidence>
<feature type="transmembrane region" description="Helical" evidence="9">
    <location>
        <begin position="87"/>
        <end position="108"/>
    </location>
</feature>
<dbReference type="GO" id="GO:0010043">
    <property type="term" value="P:response to zinc ion"/>
    <property type="evidence" value="ECO:0007669"/>
    <property type="project" value="TreeGrafter"/>
</dbReference>
<evidence type="ECO:0000256" key="1">
    <source>
        <dbReference type="ARBA" id="ARBA00004651"/>
    </source>
</evidence>
<dbReference type="GO" id="GO:0043190">
    <property type="term" value="C:ATP-binding cassette (ABC) transporter complex"/>
    <property type="evidence" value="ECO:0007669"/>
    <property type="project" value="InterPro"/>
</dbReference>
<dbReference type="CDD" id="cd06550">
    <property type="entry name" value="TM_ABC_iron-siderophores_like"/>
    <property type="match status" value="1"/>
</dbReference>
<dbReference type="GO" id="GO:0055085">
    <property type="term" value="P:transmembrane transport"/>
    <property type="evidence" value="ECO:0007669"/>
    <property type="project" value="InterPro"/>
</dbReference>
<feature type="transmembrane region" description="Helical" evidence="9">
    <location>
        <begin position="228"/>
        <end position="247"/>
    </location>
</feature>
<reference evidence="11" key="1">
    <citation type="submission" date="2016-06" db="EMBL/GenBank/DDBJ databases">
        <authorList>
            <person name="Nascimento L."/>
            <person name="Pereira R.V."/>
            <person name="Martins L.F."/>
            <person name="Quaggio R.B."/>
            <person name="Silva A.M."/>
            <person name="Setubal J.C."/>
        </authorList>
    </citation>
    <scope>NUCLEOTIDE SEQUENCE [LARGE SCALE GENOMIC DNA]</scope>
</reference>
<sequence length="294" mass="31360">MTHALWIILTGSLVAASCGLIGCYLILRKMAMLGDAISHAILPGVVLAFLFSNHLETLYVLVGASLVGLLSTFLIQLLHHRGIQSDAAIGVTFTSLFACGVVLVTRYADQVHLDLQHVLYGEIAYTPWDLVTLFGITMPKAVWSMSAVFLITLLIVGIFYKELKLTSFDPQMAAALGLPVAFIHYLLMSLVSLNTVAAFESVGSILVVAMIVVPGATAYLLTDRLLTALILSIVFGVASSVLGYAAAAAFDVSISGAMATVGGLMFMLSFLFSPRHGVLARKWAQRALSRSHAG</sequence>
<keyword evidence="4" id="KW-1003">Cell membrane</keyword>
<dbReference type="InterPro" id="IPR001626">
    <property type="entry name" value="ABC_TroCD"/>
</dbReference>
<feature type="transmembrane region" description="Helical" evidence="9">
    <location>
        <begin position="172"/>
        <end position="191"/>
    </location>
</feature>
<evidence type="ECO:0000256" key="8">
    <source>
        <dbReference type="RuleBase" id="RU003943"/>
    </source>
</evidence>
<gene>
    <name evidence="10" type="ORF">BAA01_05520</name>
</gene>
<keyword evidence="6 9" id="KW-1133">Transmembrane helix</keyword>
<evidence type="ECO:0000256" key="6">
    <source>
        <dbReference type="ARBA" id="ARBA00022989"/>
    </source>
</evidence>
<protein>
    <submittedName>
        <fullName evidence="10">Iron ABC transporter</fullName>
    </submittedName>
</protein>
<comment type="similarity">
    <text evidence="2 8">Belongs to the ABC-3 integral membrane protein family.</text>
</comment>
<keyword evidence="3 8" id="KW-0813">Transport</keyword>
<name>A0A1Y3PME6_9BACI</name>
<evidence type="ECO:0000256" key="9">
    <source>
        <dbReference type="SAM" id="Phobius"/>
    </source>
</evidence>
<comment type="subcellular location">
    <subcellularLocation>
        <location evidence="1 8">Cell membrane</location>
        <topology evidence="1 8">Multi-pass membrane protein</topology>
    </subcellularLocation>
</comment>
<dbReference type="PANTHER" id="PTHR30477:SF8">
    <property type="entry name" value="METAL TRANSPORT SYSTEM MEMBRANE PROTEIN CT_070-RELATED"/>
    <property type="match status" value="1"/>
</dbReference>
<keyword evidence="7 9" id="KW-0472">Membrane</keyword>
<feature type="transmembrane region" description="Helical" evidence="9">
    <location>
        <begin position="253"/>
        <end position="272"/>
    </location>
</feature>
<dbReference type="EMBL" id="LZRT01000060">
    <property type="protein sequence ID" value="OUM88552.1"/>
    <property type="molecule type" value="Genomic_DNA"/>
</dbReference>
<evidence type="ECO:0000313" key="11">
    <source>
        <dbReference type="Proteomes" id="UP000196475"/>
    </source>
</evidence>
<dbReference type="AlphaFoldDB" id="A0A1Y3PME6"/>
<keyword evidence="5 8" id="KW-0812">Transmembrane</keyword>
<feature type="transmembrane region" description="Helical" evidence="9">
    <location>
        <begin position="197"/>
        <end position="221"/>
    </location>
</feature>
<dbReference type="Proteomes" id="UP000196475">
    <property type="component" value="Unassembled WGS sequence"/>
</dbReference>
<dbReference type="SUPFAM" id="SSF81345">
    <property type="entry name" value="ABC transporter involved in vitamin B12 uptake, BtuC"/>
    <property type="match status" value="1"/>
</dbReference>
<dbReference type="Pfam" id="PF00950">
    <property type="entry name" value="ABC-3"/>
    <property type="match status" value="1"/>
</dbReference>
<evidence type="ECO:0000256" key="4">
    <source>
        <dbReference type="ARBA" id="ARBA00022475"/>
    </source>
</evidence>
<evidence type="ECO:0000256" key="7">
    <source>
        <dbReference type="ARBA" id="ARBA00023136"/>
    </source>
</evidence>
<dbReference type="Gene3D" id="1.10.3470.10">
    <property type="entry name" value="ABC transporter involved in vitamin B12 uptake, BtuC"/>
    <property type="match status" value="1"/>
</dbReference>
<evidence type="ECO:0000256" key="5">
    <source>
        <dbReference type="ARBA" id="ARBA00022692"/>
    </source>
</evidence>
<evidence type="ECO:0000313" key="10">
    <source>
        <dbReference type="EMBL" id="OUM88552.1"/>
    </source>
</evidence>
<feature type="transmembrane region" description="Helical" evidence="9">
    <location>
        <begin position="141"/>
        <end position="160"/>
    </location>
</feature>
<feature type="transmembrane region" description="Helical" evidence="9">
    <location>
        <begin position="57"/>
        <end position="75"/>
    </location>
</feature>
<dbReference type="InterPro" id="IPR037294">
    <property type="entry name" value="ABC_BtuC-like"/>
</dbReference>
<feature type="transmembrane region" description="Helical" evidence="9">
    <location>
        <begin position="6"/>
        <end position="27"/>
    </location>
</feature>